<keyword evidence="3 10" id="KW-0732">Signal</keyword>
<keyword evidence="2 7" id="KW-0812">Transmembrane</keyword>
<organism evidence="12 13">
    <name type="scientific">Rhynchophorus ferrugineus</name>
    <name type="common">Red palm weevil</name>
    <name type="synonym">Curculio ferrugineus</name>
    <dbReference type="NCBI Taxonomy" id="354439"/>
    <lineage>
        <taxon>Eukaryota</taxon>
        <taxon>Metazoa</taxon>
        <taxon>Ecdysozoa</taxon>
        <taxon>Arthropoda</taxon>
        <taxon>Hexapoda</taxon>
        <taxon>Insecta</taxon>
        <taxon>Pterygota</taxon>
        <taxon>Neoptera</taxon>
        <taxon>Endopterygota</taxon>
        <taxon>Coleoptera</taxon>
        <taxon>Polyphaga</taxon>
        <taxon>Cucujiformia</taxon>
        <taxon>Curculionidae</taxon>
        <taxon>Dryophthorinae</taxon>
        <taxon>Rhynchophorus</taxon>
    </lineage>
</organism>
<feature type="domain" description="Lysosome-associated membrane glycoprotein 2-like transmembrane" evidence="11">
    <location>
        <begin position="269"/>
        <end position="297"/>
    </location>
</feature>
<evidence type="ECO:0000256" key="3">
    <source>
        <dbReference type="ARBA" id="ARBA00022729"/>
    </source>
</evidence>
<dbReference type="GO" id="GO:0005886">
    <property type="term" value="C:plasma membrane"/>
    <property type="evidence" value="ECO:0007669"/>
    <property type="project" value="TreeGrafter"/>
</dbReference>
<evidence type="ECO:0000256" key="6">
    <source>
        <dbReference type="ARBA" id="ARBA00023180"/>
    </source>
</evidence>
<comment type="caution">
    <text evidence="12">The sequence shown here is derived from an EMBL/GenBank/DDBJ whole genome shotgun (WGS) entry which is preliminary data.</text>
</comment>
<feature type="chain" id="PRO_5032294293" description="Lysosome-associated membrane glycoprotein 2-like transmembrane domain-containing protein" evidence="10">
    <location>
        <begin position="22"/>
        <end position="323"/>
    </location>
</feature>
<keyword evidence="5 7" id="KW-0472">Membrane</keyword>
<dbReference type="PROSITE" id="PS51407">
    <property type="entry name" value="LAMP_3"/>
    <property type="match status" value="1"/>
</dbReference>
<dbReference type="EMBL" id="JAACXV010000016">
    <property type="protein sequence ID" value="KAF7287075.1"/>
    <property type="molecule type" value="Genomic_DNA"/>
</dbReference>
<dbReference type="Proteomes" id="UP000625711">
    <property type="component" value="Unassembled WGS sequence"/>
</dbReference>
<gene>
    <name evidence="12" type="ORF">GWI33_002457</name>
</gene>
<feature type="region of interest" description="Disordered" evidence="8">
    <location>
        <begin position="33"/>
        <end position="111"/>
    </location>
</feature>
<evidence type="ECO:0000256" key="1">
    <source>
        <dbReference type="ARBA" id="ARBA00004251"/>
    </source>
</evidence>
<feature type="compositionally biased region" description="Low complexity" evidence="8">
    <location>
        <begin position="34"/>
        <end position="101"/>
    </location>
</feature>
<sequence length="323" mass="35844">MHTISFIFIISCALTLNGGYGSEVNIPPPASTILPANTTSTPLTTISTTTTPKPLTTNSTTTTPKPLTTNSTTTTPKPTTTKFTTTTKPLTTNSTTTTTPTPITPAPTRPPRNLYTVMNQTYYCLIMNVSIEIEVANATEVVPASFSVIGHCNKNVSSLEIYWFNNYITFNFDKTDGKYEISSITLSFKNATYQYEKIAFPVSLSESYKCDKVQNFELTKSVDNQAEEKNNEKAHIYISQLQYQAFMNTNETVFSKAWDCNTANTTDVVPIVVGCILAVLVILILVAYLFGRRRCQAHGYLSMFSKEGNDRDYIPMKTLSCFK</sequence>
<evidence type="ECO:0000313" key="12">
    <source>
        <dbReference type="EMBL" id="KAF7287075.1"/>
    </source>
</evidence>
<evidence type="ECO:0000256" key="9">
    <source>
        <dbReference type="SAM" id="Phobius"/>
    </source>
</evidence>
<evidence type="ECO:0000256" key="5">
    <source>
        <dbReference type="ARBA" id="ARBA00023136"/>
    </source>
</evidence>
<reference evidence="12" key="1">
    <citation type="submission" date="2020-08" db="EMBL/GenBank/DDBJ databases">
        <title>Genome sequencing and assembly of the red palm weevil Rhynchophorus ferrugineus.</title>
        <authorList>
            <person name="Dias G.B."/>
            <person name="Bergman C.M."/>
            <person name="Manee M."/>
        </authorList>
    </citation>
    <scope>NUCLEOTIDE SEQUENCE</scope>
    <source>
        <strain evidence="12">AA-2017</strain>
        <tissue evidence="12">Whole larva</tissue>
    </source>
</reference>
<comment type="similarity">
    <text evidence="7">Belongs to the LAMP family.</text>
</comment>
<evidence type="ECO:0000313" key="13">
    <source>
        <dbReference type="Proteomes" id="UP000625711"/>
    </source>
</evidence>
<keyword evidence="4 9" id="KW-1133">Transmembrane helix</keyword>
<dbReference type="GO" id="GO:0072594">
    <property type="term" value="P:establishment of protein localization to organelle"/>
    <property type="evidence" value="ECO:0007669"/>
    <property type="project" value="TreeGrafter"/>
</dbReference>
<dbReference type="OrthoDB" id="6232933at2759"/>
<dbReference type="AlphaFoldDB" id="A0A834IVK2"/>
<protein>
    <recommendedName>
        <fullName evidence="11">Lysosome-associated membrane glycoprotein 2-like transmembrane domain-containing protein</fullName>
    </recommendedName>
</protein>
<evidence type="ECO:0000256" key="4">
    <source>
        <dbReference type="ARBA" id="ARBA00022989"/>
    </source>
</evidence>
<dbReference type="Gene3D" id="2.40.160.110">
    <property type="match status" value="1"/>
</dbReference>
<dbReference type="InterPro" id="IPR002000">
    <property type="entry name" value="Lysosome-assoc_membr_glycop"/>
</dbReference>
<evidence type="ECO:0000259" key="11">
    <source>
        <dbReference type="Pfam" id="PF21222"/>
    </source>
</evidence>
<feature type="signal peptide" evidence="10">
    <location>
        <begin position="1"/>
        <end position="21"/>
    </location>
</feature>
<dbReference type="PANTHER" id="PTHR11506">
    <property type="entry name" value="LYSOSOME-ASSOCIATED MEMBRANE GLYCOPROTEIN"/>
    <property type="match status" value="1"/>
</dbReference>
<dbReference type="GO" id="GO:0031902">
    <property type="term" value="C:late endosome membrane"/>
    <property type="evidence" value="ECO:0007669"/>
    <property type="project" value="TreeGrafter"/>
</dbReference>
<evidence type="ECO:0000256" key="2">
    <source>
        <dbReference type="ARBA" id="ARBA00022692"/>
    </source>
</evidence>
<feature type="transmembrane region" description="Helical" evidence="9">
    <location>
        <begin position="268"/>
        <end position="290"/>
    </location>
</feature>
<name>A0A834IVK2_RHYFE</name>
<comment type="subcellular location">
    <subcellularLocation>
        <location evidence="1">Cell membrane</location>
        <topology evidence="1">Single-pass type I membrane protein</topology>
    </subcellularLocation>
    <subcellularLocation>
        <location evidence="7">Membrane</location>
        <topology evidence="7">Single-pass type I membrane protein</topology>
    </subcellularLocation>
</comment>
<comment type="caution">
    <text evidence="7">Lacks conserved residue(s) required for the propagation of feature annotation.</text>
</comment>
<accession>A0A834IVK2</accession>
<keyword evidence="6" id="KW-0325">Glycoprotein</keyword>
<dbReference type="Pfam" id="PF21222">
    <property type="entry name" value="Lamp2_2nd"/>
    <property type="match status" value="1"/>
</dbReference>
<keyword evidence="13" id="KW-1185">Reference proteome</keyword>
<dbReference type="GO" id="GO:0005765">
    <property type="term" value="C:lysosomal membrane"/>
    <property type="evidence" value="ECO:0007669"/>
    <property type="project" value="TreeGrafter"/>
</dbReference>
<proteinExistence type="inferred from homology"/>
<dbReference type="InterPro" id="IPR048524">
    <property type="entry name" value="Lamp2-like_TM"/>
</dbReference>
<dbReference type="PANTHER" id="PTHR11506:SF35">
    <property type="entry name" value="LYSOSOME-ASSOCIATED MEMBRANE GLYCOPROTEIN 5"/>
    <property type="match status" value="1"/>
</dbReference>
<evidence type="ECO:0000256" key="10">
    <source>
        <dbReference type="SAM" id="SignalP"/>
    </source>
</evidence>
<evidence type="ECO:0000256" key="7">
    <source>
        <dbReference type="PROSITE-ProRule" id="PRU00740"/>
    </source>
</evidence>
<evidence type="ECO:0000256" key="8">
    <source>
        <dbReference type="SAM" id="MobiDB-lite"/>
    </source>
</evidence>
<dbReference type="PRINTS" id="PR00336">
    <property type="entry name" value="LYSASSOCTDMP"/>
</dbReference>
<dbReference type="CDD" id="cd12087">
    <property type="entry name" value="TM_EGFR-like"/>
    <property type="match status" value="1"/>
</dbReference>